<proteinExistence type="predicted"/>
<feature type="non-terminal residue" evidence="3">
    <location>
        <position position="237"/>
    </location>
</feature>
<dbReference type="InterPro" id="IPR010473">
    <property type="entry name" value="GTPase-bd"/>
</dbReference>
<dbReference type="Proteomes" id="UP000285060">
    <property type="component" value="Unassembled WGS sequence"/>
</dbReference>
<reference evidence="3 4" key="1">
    <citation type="submission" date="2018-08" db="EMBL/GenBank/DDBJ databases">
        <title>Aphanomyces genome sequencing and annotation.</title>
        <authorList>
            <person name="Minardi D."/>
            <person name="Oidtmann B."/>
            <person name="Van Der Giezen M."/>
            <person name="Studholme D.J."/>
        </authorList>
    </citation>
    <scope>NUCLEOTIDE SEQUENCE [LARGE SCALE GENOMIC DNA]</scope>
    <source>
        <strain evidence="3 4">NJM0002</strain>
    </source>
</reference>
<dbReference type="GO" id="GO:0030036">
    <property type="term" value="P:actin cytoskeleton organization"/>
    <property type="evidence" value="ECO:0007669"/>
    <property type="project" value="InterPro"/>
</dbReference>
<dbReference type="GO" id="GO:0031267">
    <property type="term" value="F:small GTPase binding"/>
    <property type="evidence" value="ECO:0007669"/>
    <property type="project" value="InterPro"/>
</dbReference>
<feature type="domain" description="Formin GTPase-binding" evidence="2">
    <location>
        <begin position="48"/>
        <end position="209"/>
    </location>
</feature>
<comment type="caution">
    <text evidence="3">The sequence shown here is derived from an EMBL/GenBank/DDBJ whole genome shotgun (WGS) entry which is preliminary data.</text>
</comment>
<protein>
    <recommendedName>
        <fullName evidence="2">Formin GTPase-binding domain-containing protein</fullName>
    </recommendedName>
</protein>
<evidence type="ECO:0000313" key="3">
    <source>
        <dbReference type="EMBL" id="RHY22860.1"/>
    </source>
</evidence>
<evidence type="ECO:0000256" key="1">
    <source>
        <dbReference type="SAM" id="MobiDB-lite"/>
    </source>
</evidence>
<dbReference type="AlphaFoldDB" id="A0A3R7CU46"/>
<dbReference type="VEuPathDB" id="FungiDB:H310_09822"/>
<accession>A0A3R7CU46</accession>
<dbReference type="Pfam" id="PF06371">
    <property type="entry name" value="Drf_GBD"/>
    <property type="match status" value="1"/>
</dbReference>
<dbReference type="SUPFAM" id="SSF48371">
    <property type="entry name" value="ARM repeat"/>
    <property type="match status" value="1"/>
</dbReference>
<dbReference type="InterPro" id="IPR016024">
    <property type="entry name" value="ARM-type_fold"/>
</dbReference>
<keyword evidence="4" id="KW-1185">Reference proteome</keyword>
<dbReference type="GO" id="GO:0003779">
    <property type="term" value="F:actin binding"/>
    <property type="evidence" value="ECO:0007669"/>
    <property type="project" value="InterPro"/>
</dbReference>
<evidence type="ECO:0000313" key="4">
    <source>
        <dbReference type="Proteomes" id="UP000285060"/>
    </source>
</evidence>
<gene>
    <name evidence="3" type="ORF">DYB32_009378</name>
</gene>
<name>A0A3R7CU46_9STRA</name>
<dbReference type="EMBL" id="QUSY01001981">
    <property type="protein sequence ID" value="RHY22860.1"/>
    <property type="molecule type" value="Genomic_DNA"/>
</dbReference>
<sequence length="237" mass="27341">MNPFRRWSGRQSKKSPKYRKDSFTLESPPSLSHEILEREPSLVVSPTLTRPSEPSQIDALFRDMMDKMPLSNAAADRMWTLPIHQKWQLVQEWSKKHEHERQHDHEHRQPIFWVQKLQAVALDTGGGATSLTEDEARGLHVLMRGASKEVSMTIEPSYLTQLLFDGSCKLLLDSTDHHIDTLAQCLDFSNYSQQHVTMMVLEMLSVFCWHSERGQVAVVQAMGSYQRTHKERARFAS</sequence>
<feature type="compositionally biased region" description="Basic residues" evidence="1">
    <location>
        <begin position="7"/>
        <end position="17"/>
    </location>
</feature>
<organism evidence="3 4">
    <name type="scientific">Aphanomyces invadans</name>
    <dbReference type="NCBI Taxonomy" id="157072"/>
    <lineage>
        <taxon>Eukaryota</taxon>
        <taxon>Sar</taxon>
        <taxon>Stramenopiles</taxon>
        <taxon>Oomycota</taxon>
        <taxon>Saprolegniomycetes</taxon>
        <taxon>Saprolegniales</taxon>
        <taxon>Verrucalvaceae</taxon>
        <taxon>Aphanomyces</taxon>
    </lineage>
</organism>
<evidence type="ECO:0000259" key="2">
    <source>
        <dbReference type="SMART" id="SM01140"/>
    </source>
</evidence>
<dbReference type="SMART" id="SM01140">
    <property type="entry name" value="Drf_GBD"/>
    <property type="match status" value="1"/>
</dbReference>
<dbReference type="InterPro" id="IPR011989">
    <property type="entry name" value="ARM-like"/>
</dbReference>
<dbReference type="Gene3D" id="1.25.10.10">
    <property type="entry name" value="Leucine-rich Repeat Variant"/>
    <property type="match status" value="2"/>
</dbReference>
<feature type="region of interest" description="Disordered" evidence="1">
    <location>
        <begin position="1"/>
        <end position="38"/>
    </location>
</feature>